<dbReference type="PANTHER" id="PTHR42693">
    <property type="entry name" value="ARYLSULFATASE FAMILY MEMBER"/>
    <property type="match status" value="1"/>
</dbReference>
<evidence type="ECO:0000256" key="1">
    <source>
        <dbReference type="ARBA" id="ARBA00008779"/>
    </source>
</evidence>
<dbReference type="CDD" id="cd16148">
    <property type="entry name" value="sulfatase_like"/>
    <property type="match status" value="1"/>
</dbReference>
<proteinExistence type="inferred from homology"/>
<dbReference type="InterPro" id="IPR050738">
    <property type="entry name" value="Sulfatase"/>
</dbReference>
<dbReference type="Gene3D" id="3.40.720.10">
    <property type="entry name" value="Alkaline Phosphatase, subunit A"/>
    <property type="match status" value="1"/>
</dbReference>
<feature type="non-terminal residue" evidence="3">
    <location>
        <position position="294"/>
    </location>
</feature>
<dbReference type="Pfam" id="PF00884">
    <property type="entry name" value="Sulfatase"/>
    <property type="match status" value="1"/>
</dbReference>
<evidence type="ECO:0000313" key="4">
    <source>
        <dbReference type="Proteomes" id="UP001596328"/>
    </source>
</evidence>
<comment type="caution">
    <text evidence="3">The sequence shown here is derived from an EMBL/GenBank/DDBJ whole genome shotgun (WGS) entry which is preliminary data.</text>
</comment>
<dbReference type="InterPro" id="IPR000917">
    <property type="entry name" value="Sulfatase_N"/>
</dbReference>
<dbReference type="PANTHER" id="PTHR42693:SF33">
    <property type="entry name" value="ARYLSULFATASE"/>
    <property type="match status" value="1"/>
</dbReference>
<feature type="non-terminal residue" evidence="3">
    <location>
        <position position="1"/>
    </location>
</feature>
<dbReference type="SUPFAM" id="SSF53649">
    <property type="entry name" value="Alkaline phosphatase-like"/>
    <property type="match status" value="1"/>
</dbReference>
<keyword evidence="4" id="KW-1185">Reference proteome</keyword>
<protein>
    <submittedName>
        <fullName evidence="3">Sulfatase</fullName>
    </submittedName>
</protein>
<accession>A0ABD5S3L9</accession>
<sequence>STPCAPARRDIYTGRYEFLERGWGPMEDGDAGLPEQVSGPPLASITGMNEQGYRVSQLISDHVHLWEGSMGNYHPNYTGHEFIRGQEADHHRTDPVYDFPCPVDRSSKNERHFRHAALTRDREEDHFAARVFSSAAEWLERNHDHDDFYLHIDCFDPHEPWDPPEELLEQFDPRGYDVDDWHPVVNYDEWPENYSRDELEHTQALYAAMVVLVDRWLGRLLDTMGDLGLWEDTLVIFTTDHGTFNGDHGRIGKLQTHEHDALGHIPFIAAHPEHGHGERRDQLVQLVDIYPTVL</sequence>
<reference evidence="3 4" key="1">
    <citation type="journal article" date="2019" name="Int. J. Syst. Evol. Microbiol.">
        <title>The Global Catalogue of Microorganisms (GCM) 10K type strain sequencing project: providing services to taxonomists for standard genome sequencing and annotation.</title>
        <authorList>
            <consortium name="The Broad Institute Genomics Platform"/>
            <consortium name="The Broad Institute Genome Sequencing Center for Infectious Disease"/>
            <person name="Wu L."/>
            <person name="Ma J."/>
        </authorList>
    </citation>
    <scope>NUCLEOTIDE SEQUENCE [LARGE SCALE GENOMIC DNA]</scope>
    <source>
        <strain evidence="3 4">NBRC 111368</strain>
    </source>
</reference>
<dbReference type="AlphaFoldDB" id="A0ABD5S3L9"/>
<dbReference type="EMBL" id="JBHSWU010001017">
    <property type="protein sequence ID" value="MFC6726299.1"/>
    <property type="molecule type" value="Genomic_DNA"/>
</dbReference>
<dbReference type="Proteomes" id="UP001596328">
    <property type="component" value="Unassembled WGS sequence"/>
</dbReference>
<name>A0ABD5S3L9_9EURY</name>
<organism evidence="3 4">
    <name type="scientific">Halobium palmae</name>
    <dbReference type="NCBI Taxonomy" id="1776492"/>
    <lineage>
        <taxon>Archaea</taxon>
        <taxon>Methanobacteriati</taxon>
        <taxon>Methanobacteriota</taxon>
        <taxon>Stenosarchaea group</taxon>
        <taxon>Halobacteria</taxon>
        <taxon>Halobacteriales</taxon>
        <taxon>Haloferacaceae</taxon>
        <taxon>Halobium</taxon>
    </lineage>
</organism>
<dbReference type="InterPro" id="IPR017850">
    <property type="entry name" value="Alkaline_phosphatase_core_sf"/>
</dbReference>
<comment type="similarity">
    <text evidence="1">Belongs to the sulfatase family.</text>
</comment>
<evidence type="ECO:0000313" key="3">
    <source>
        <dbReference type="EMBL" id="MFC6726299.1"/>
    </source>
</evidence>
<evidence type="ECO:0000259" key="2">
    <source>
        <dbReference type="Pfam" id="PF00884"/>
    </source>
</evidence>
<gene>
    <name evidence="3" type="ORF">ACFQE1_18410</name>
</gene>
<feature type="domain" description="Sulfatase N-terminal" evidence="2">
    <location>
        <begin position="2"/>
        <end position="294"/>
    </location>
</feature>